<organism evidence="2 3">
    <name type="scientific">Hibiscus syriacus</name>
    <name type="common">Rose of Sharon</name>
    <dbReference type="NCBI Taxonomy" id="106335"/>
    <lineage>
        <taxon>Eukaryota</taxon>
        <taxon>Viridiplantae</taxon>
        <taxon>Streptophyta</taxon>
        <taxon>Embryophyta</taxon>
        <taxon>Tracheophyta</taxon>
        <taxon>Spermatophyta</taxon>
        <taxon>Magnoliopsida</taxon>
        <taxon>eudicotyledons</taxon>
        <taxon>Gunneridae</taxon>
        <taxon>Pentapetalae</taxon>
        <taxon>rosids</taxon>
        <taxon>malvids</taxon>
        <taxon>Malvales</taxon>
        <taxon>Malvaceae</taxon>
        <taxon>Malvoideae</taxon>
        <taxon>Hibiscus</taxon>
    </lineage>
</organism>
<dbReference type="Pfam" id="PF13456">
    <property type="entry name" value="RVT_3"/>
    <property type="match status" value="1"/>
</dbReference>
<dbReference type="GO" id="GO:0003676">
    <property type="term" value="F:nucleic acid binding"/>
    <property type="evidence" value="ECO:0007669"/>
    <property type="project" value="InterPro"/>
</dbReference>
<reference evidence="2" key="1">
    <citation type="submission" date="2019-09" db="EMBL/GenBank/DDBJ databases">
        <title>Draft genome information of white flower Hibiscus syriacus.</title>
        <authorList>
            <person name="Kim Y.-M."/>
        </authorList>
    </citation>
    <scope>NUCLEOTIDE SEQUENCE [LARGE SCALE GENOMIC DNA]</scope>
    <source>
        <strain evidence="2">YM2019G1</strain>
    </source>
</reference>
<dbReference type="InterPro" id="IPR053151">
    <property type="entry name" value="RNase_H-like"/>
</dbReference>
<dbReference type="AlphaFoldDB" id="A0A6A2ZB17"/>
<evidence type="ECO:0000259" key="1">
    <source>
        <dbReference type="Pfam" id="PF13456"/>
    </source>
</evidence>
<dbReference type="GO" id="GO:0004523">
    <property type="term" value="F:RNA-DNA hybrid ribonuclease activity"/>
    <property type="evidence" value="ECO:0007669"/>
    <property type="project" value="InterPro"/>
</dbReference>
<dbReference type="InterPro" id="IPR044730">
    <property type="entry name" value="RNase_H-like_dom_plant"/>
</dbReference>
<sequence>MSNSQYVMEYAHQEGEETDFFTRNLKDWIFQNLANPTQYVANGESWDTLFGAIMWFIGSLKRAWEQGTRKLILEVDNKEVWMNIHRKENKKLDLSTGQHVQKMLENELEIKVNHVHRKGNRLADCMAKRKQFQWGRIQIFTSVPEEVTW</sequence>
<dbReference type="InterPro" id="IPR002156">
    <property type="entry name" value="RNaseH_domain"/>
</dbReference>
<evidence type="ECO:0000313" key="2">
    <source>
        <dbReference type="EMBL" id="KAE8688599.1"/>
    </source>
</evidence>
<dbReference type="Proteomes" id="UP000436088">
    <property type="component" value="Unassembled WGS sequence"/>
</dbReference>
<dbReference type="PANTHER" id="PTHR47723:SF13">
    <property type="entry name" value="PUTATIVE-RELATED"/>
    <property type="match status" value="1"/>
</dbReference>
<keyword evidence="3" id="KW-1185">Reference proteome</keyword>
<proteinExistence type="predicted"/>
<name>A0A6A2ZB17_HIBSY</name>
<comment type="caution">
    <text evidence="2">The sequence shown here is derived from an EMBL/GenBank/DDBJ whole genome shotgun (WGS) entry which is preliminary data.</text>
</comment>
<dbReference type="EMBL" id="VEPZ02001185">
    <property type="protein sequence ID" value="KAE8688599.1"/>
    <property type="molecule type" value="Genomic_DNA"/>
</dbReference>
<feature type="domain" description="RNase H type-1" evidence="1">
    <location>
        <begin position="59"/>
        <end position="129"/>
    </location>
</feature>
<evidence type="ECO:0000313" key="3">
    <source>
        <dbReference type="Proteomes" id="UP000436088"/>
    </source>
</evidence>
<dbReference type="InterPro" id="IPR036397">
    <property type="entry name" value="RNaseH_sf"/>
</dbReference>
<protein>
    <recommendedName>
        <fullName evidence="1">RNase H type-1 domain-containing protein</fullName>
    </recommendedName>
</protein>
<dbReference type="PANTHER" id="PTHR47723">
    <property type="entry name" value="OS05G0353850 PROTEIN"/>
    <property type="match status" value="1"/>
</dbReference>
<dbReference type="Gene3D" id="3.30.420.10">
    <property type="entry name" value="Ribonuclease H-like superfamily/Ribonuclease H"/>
    <property type="match status" value="1"/>
</dbReference>
<accession>A0A6A2ZB17</accession>
<dbReference type="CDD" id="cd06222">
    <property type="entry name" value="RNase_H_like"/>
    <property type="match status" value="1"/>
</dbReference>
<gene>
    <name evidence="2" type="ORF">F3Y22_tig00110963pilonHSYRG00165</name>
</gene>